<accession>A0A8J9YF48</accession>
<feature type="non-terminal residue" evidence="2">
    <location>
        <position position="171"/>
    </location>
</feature>
<keyword evidence="1" id="KW-0472">Membrane</keyword>
<keyword evidence="1" id="KW-1133">Transmembrane helix</keyword>
<dbReference type="EMBL" id="OV170225">
    <property type="protein sequence ID" value="CAH0725411.1"/>
    <property type="molecule type" value="Genomic_DNA"/>
</dbReference>
<feature type="transmembrane region" description="Helical" evidence="1">
    <location>
        <begin position="21"/>
        <end position="38"/>
    </location>
</feature>
<dbReference type="Proteomes" id="UP000838878">
    <property type="component" value="Chromosome 5"/>
</dbReference>
<evidence type="ECO:0000313" key="3">
    <source>
        <dbReference type="Proteomes" id="UP000838878"/>
    </source>
</evidence>
<keyword evidence="3" id="KW-1185">Reference proteome</keyword>
<organism evidence="2 3">
    <name type="scientific">Brenthis ino</name>
    <name type="common">lesser marbled fritillary</name>
    <dbReference type="NCBI Taxonomy" id="405034"/>
    <lineage>
        <taxon>Eukaryota</taxon>
        <taxon>Metazoa</taxon>
        <taxon>Ecdysozoa</taxon>
        <taxon>Arthropoda</taxon>
        <taxon>Hexapoda</taxon>
        <taxon>Insecta</taxon>
        <taxon>Pterygota</taxon>
        <taxon>Neoptera</taxon>
        <taxon>Endopterygota</taxon>
        <taxon>Lepidoptera</taxon>
        <taxon>Glossata</taxon>
        <taxon>Ditrysia</taxon>
        <taxon>Papilionoidea</taxon>
        <taxon>Nymphalidae</taxon>
        <taxon>Heliconiinae</taxon>
        <taxon>Argynnini</taxon>
        <taxon>Brenthis</taxon>
    </lineage>
</organism>
<gene>
    <name evidence="2" type="ORF">BINO364_LOCUS10998</name>
</gene>
<evidence type="ECO:0000256" key="1">
    <source>
        <dbReference type="SAM" id="Phobius"/>
    </source>
</evidence>
<name>A0A8J9YF48_9NEOP</name>
<proteinExistence type="predicted"/>
<reference evidence="2" key="1">
    <citation type="submission" date="2021-12" db="EMBL/GenBank/DDBJ databases">
        <authorList>
            <person name="Martin H S."/>
        </authorList>
    </citation>
    <scope>NUCLEOTIDE SEQUENCE</scope>
</reference>
<evidence type="ECO:0000313" key="2">
    <source>
        <dbReference type="EMBL" id="CAH0725411.1"/>
    </source>
</evidence>
<dbReference type="AlphaFoldDB" id="A0A8J9YF48"/>
<feature type="transmembrane region" description="Helical" evidence="1">
    <location>
        <begin position="58"/>
        <end position="79"/>
    </location>
</feature>
<protein>
    <submittedName>
        <fullName evidence="2">Uncharacterized protein</fullName>
    </submittedName>
</protein>
<keyword evidence="1" id="KW-0812">Transmembrane</keyword>
<sequence length="171" mass="19213">MNDNLTILRRRRAKLGRQGTKLFFFFFSLPISQSLGVARSTSSVLLIGFGKKYSKKHFLILSLALFAAILVCRASLFLLKLSGEQLSESPTCSWEEQCVANSALPELSQSLTMTSLSPCSETTSWWRAVDECEHMRSPVENNIYPPPLTMHDSMLKVASLSIFKKTDDILF</sequence>